<proteinExistence type="predicted"/>
<organism evidence="1">
    <name type="scientific">Klebsiella pneumoniae</name>
    <dbReference type="NCBI Taxonomy" id="573"/>
    <lineage>
        <taxon>Bacteria</taxon>
        <taxon>Pseudomonadati</taxon>
        <taxon>Pseudomonadota</taxon>
        <taxon>Gammaproteobacteria</taxon>
        <taxon>Enterobacterales</taxon>
        <taxon>Enterobacteriaceae</taxon>
        <taxon>Klebsiella/Raoultella group</taxon>
        <taxon>Klebsiella</taxon>
        <taxon>Klebsiella pneumoniae complex</taxon>
    </lineage>
</organism>
<dbReference type="PATRIC" id="fig|573.1885.peg.5689"/>
<dbReference type="AlphaFoldDB" id="A0A193SD02"/>
<reference evidence="1" key="2">
    <citation type="submission" date="2016-06" db="EMBL/GenBank/DDBJ databases">
        <title>Towards a vaccine: An investigation of Klebsiella pneumoniae surface antigens.</title>
        <authorList>
            <person name="Follador R."/>
            <person name="Heinz E."/>
            <person name="Wyres K.L."/>
            <person name="Ellington M.J."/>
            <person name="Kowarik M."/>
            <person name="Holt K.E."/>
            <person name="Thomson N.R."/>
        </authorList>
    </citation>
    <scope>NUCLEOTIDE SEQUENCE</scope>
    <source>
        <strain evidence="1">EW-33-R-MAC-2</strain>
    </source>
</reference>
<protein>
    <recommendedName>
        <fullName evidence="2">Glycosyltransferase</fullName>
    </recommendedName>
</protein>
<dbReference type="RefSeq" id="WP_049000145.1">
    <property type="nucleotide sequence ID" value="NZ_BIKA01000001.1"/>
</dbReference>
<gene>
    <name evidence="1" type="primary">wcuO</name>
</gene>
<name>A0A193SD02_KLEPN</name>
<dbReference type="EMBL" id="LT174552">
    <property type="protein sequence ID" value="CZQ24385.1"/>
    <property type="molecule type" value="Genomic_DNA"/>
</dbReference>
<accession>A0A193SD02</accession>
<dbReference type="Gene3D" id="3.40.50.2000">
    <property type="entry name" value="Glycogen Phosphorylase B"/>
    <property type="match status" value="2"/>
</dbReference>
<reference evidence="1" key="1">
    <citation type="submission" date="2016-02" db="EMBL/GenBank/DDBJ databases">
        <authorList>
            <person name="Wen L."/>
            <person name="He K."/>
            <person name="Yang H."/>
        </authorList>
    </citation>
    <scope>NUCLEOTIDE SEQUENCE</scope>
    <source>
        <strain evidence="1">EW-33-R-MAC-2</strain>
    </source>
</reference>
<evidence type="ECO:0008006" key="2">
    <source>
        <dbReference type="Google" id="ProtNLM"/>
    </source>
</evidence>
<dbReference type="SUPFAM" id="SSF53756">
    <property type="entry name" value="UDP-Glycosyltransferase/glycogen phosphorylase"/>
    <property type="match status" value="1"/>
</dbReference>
<sequence>MKKILIISHTGDISFFKIGSHHYANGLAQNNLVSYIGTPSSLIHKMMRKTVKGQKKLDDSVNVIKPVTIFPITLKYNKICSSINKLFWQLSLLHFKKNNFDVVICDYPYFEPLLGILSYKMLIYRPTDNYLQMSGDKVKYYERKIIAKSDIVIGTSQDVIASIKKQYPDEFKAKKYFVISNGFDHLHFDSRTKDSVRTGSVYIGSLDYRFDFDALELLCKNFSDHFFDIYGPIEKNSEDKVTALKEKYKNLNFYGAISYNDVPIILSKYKVGLLLLNDHLSNKGRSPMKLWEYAASGLQVLYSQVEHECTYDFLFKYDKCNLVEKYLLAYQAPCNRDIKTSLMQYSWQNKVREIENIISEFINDQ</sequence>
<evidence type="ECO:0000313" key="1">
    <source>
        <dbReference type="EMBL" id="CZQ24385.1"/>
    </source>
</evidence>